<evidence type="ECO:0000256" key="11">
    <source>
        <dbReference type="ARBA" id="ARBA00023136"/>
    </source>
</evidence>
<evidence type="ECO:0000256" key="8">
    <source>
        <dbReference type="ARBA" id="ARBA00022777"/>
    </source>
</evidence>
<evidence type="ECO:0000256" key="6">
    <source>
        <dbReference type="ARBA" id="ARBA00022679"/>
    </source>
</evidence>
<dbReference type="STRING" id="765420.OSCT_1625"/>
<comment type="catalytic activity">
    <reaction evidence="1">
        <text>ATP + protein L-histidine = ADP + protein N-phospho-L-histidine.</text>
        <dbReference type="EC" id="2.7.13.3"/>
    </reaction>
</comment>
<dbReference type="InterPro" id="IPR004358">
    <property type="entry name" value="Sig_transdc_His_kin-like_C"/>
</dbReference>
<evidence type="ECO:0000256" key="7">
    <source>
        <dbReference type="ARBA" id="ARBA00022741"/>
    </source>
</evidence>
<dbReference type="SUPFAM" id="SSF55874">
    <property type="entry name" value="ATPase domain of HSP90 chaperone/DNA topoisomerase II/histidine kinase"/>
    <property type="match status" value="1"/>
</dbReference>
<evidence type="ECO:0000256" key="3">
    <source>
        <dbReference type="ARBA" id="ARBA00006402"/>
    </source>
</evidence>
<dbReference type="FunFam" id="1.10.287.130:FF:000038">
    <property type="entry name" value="Sensory transduction histidine kinase"/>
    <property type="match status" value="1"/>
</dbReference>
<accession>E1IE74</accession>
<organism evidence="17 18">
    <name type="scientific">Oscillochloris trichoides DG-6</name>
    <dbReference type="NCBI Taxonomy" id="765420"/>
    <lineage>
        <taxon>Bacteria</taxon>
        <taxon>Bacillati</taxon>
        <taxon>Chloroflexota</taxon>
        <taxon>Chloroflexia</taxon>
        <taxon>Chloroflexales</taxon>
        <taxon>Chloroflexineae</taxon>
        <taxon>Oscillochloridaceae</taxon>
        <taxon>Oscillochloris</taxon>
    </lineage>
</organism>
<name>E1IE74_9CHLR</name>
<dbReference type="AlphaFoldDB" id="E1IE74"/>
<evidence type="ECO:0000256" key="13">
    <source>
        <dbReference type="ARBA" id="ARBA00074306"/>
    </source>
</evidence>
<keyword evidence="5" id="KW-0597">Phosphoprotein</keyword>
<evidence type="ECO:0000256" key="1">
    <source>
        <dbReference type="ARBA" id="ARBA00000085"/>
    </source>
</evidence>
<dbReference type="PRINTS" id="PR00344">
    <property type="entry name" value="BCTRLSENSOR"/>
</dbReference>
<dbReference type="EC" id="2.7.13.3" evidence="4"/>
<dbReference type="OrthoDB" id="9803190at2"/>
<dbReference type="InterPro" id="IPR035965">
    <property type="entry name" value="PAS-like_dom_sf"/>
</dbReference>
<sequence>MPLRSLVLPFVAHLRRWDYTHRFTFTALLVVLANISLAGMFFWRGSVLLSIFTLGWAIVVGAVLLTLYHSISSEVQELRQMIAQISNGEYNVKPIPTGKSDLSLVAQKIASLAGEWMLNGLYRQAIVEYAVDGIMIIDEHDRITTFNPAAERMFGYRADEIIGHPIAHLIPDPLHRQYKLISLGDEIIGRHKDTHSFPMDISSGQIILNNKRLYVLILRDATRRKQVEEELERARDAAEAASRAKSTFLANMSHELRTPLNAIIGYSELLIEDAVDAQEEDLESDLRRIHRAGTHLLGLISDILDISKIEAGKMDLRYEYFALPPMLSDVDLTVAPLASQRGNRYITQYSGQPGSIYADPVRVRQILINLLGNACKFTENGTISLRIAIEGDDYAAGHDKSTGNAILFEVTDTGIGMSEDQMARLFQPFTQADDSTTRKYGGTGLGLALTRYFCQMMGGTVDVVSRLGQGSTFMVRLPMRDPEEMRNREIERDVLEGRR</sequence>
<dbReference type="CDD" id="cd16922">
    <property type="entry name" value="HATPase_EvgS-ArcB-TorS-like"/>
    <property type="match status" value="1"/>
</dbReference>
<dbReference type="SUPFAM" id="SSF47384">
    <property type="entry name" value="Homodimeric domain of signal transducing histidine kinase"/>
    <property type="match status" value="1"/>
</dbReference>
<keyword evidence="8 17" id="KW-0418">Kinase</keyword>
<evidence type="ECO:0000256" key="14">
    <source>
        <dbReference type="SAM" id="Phobius"/>
    </source>
</evidence>
<keyword evidence="14" id="KW-0812">Transmembrane</keyword>
<evidence type="ECO:0000256" key="10">
    <source>
        <dbReference type="ARBA" id="ARBA00023012"/>
    </source>
</evidence>
<dbReference type="Pfam" id="PF00512">
    <property type="entry name" value="HisKA"/>
    <property type="match status" value="1"/>
</dbReference>
<feature type="transmembrane region" description="Helical" evidence="14">
    <location>
        <begin position="23"/>
        <end position="43"/>
    </location>
</feature>
<keyword evidence="12" id="KW-0131">Cell cycle</keyword>
<dbReference type="Proteomes" id="UP000054010">
    <property type="component" value="Unassembled WGS sequence"/>
</dbReference>
<dbReference type="SMART" id="SM00091">
    <property type="entry name" value="PAS"/>
    <property type="match status" value="1"/>
</dbReference>
<feature type="domain" description="PAS" evidence="16">
    <location>
        <begin position="126"/>
        <end position="163"/>
    </location>
</feature>
<keyword evidence="6" id="KW-0808">Transferase</keyword>
<evidence type="ECO:0000313" key="17">
    <source>
        <dbReference type="EMBL" id="EFO80534.1"/>
    </source>
</evidence>
<dbReference type="CDD" id="cd00130">
    <property type="entry name" value="PAS"/>
    <property type="match status" value="1"/>
</dbReference>
<dbReference type="eggNOG" id="COG5002">
    <property type="taxonomic scope" value="Bacteria"/>
</dbReference>
<feature type="domain" description="Histidine kinase" evidence="15">
    <location>
        <begin position="251"/>
        <end position="481"/>
    </location>
</feature>
<evidence type="ECO:0000259" key="16">
    <source>
        <dbReference type="PROSITE" id="PS50112"/>
    </source>
</evidence>
<dbReference type="FunFam" id="3.30.565.10:FF:000010">
    <property type="entry name" value="Sensor histidine kinase RcsC"/>
    <property type="match status" value="1"/>
</dbReference>
<dbReference type="SUPFAM" id="SSF55785">
    <property type="entry name" value="PYP-like sensor domain (PAS domain)"/>
    <property type="match status" value="1"/>
</dbReference>
<dbReference type="Pfam" id="PF13426">
    <property type="entry name" value="PAS_9"/>
    <property type="match status" value="1"/>
</dbReference>
<keyword evidence="11 14" id="KW-0472">Membrane</keyword>
<keyword evidence="14" id="KW-1133">Transmembrane helix</keyword>
<dbReference type="PROSITE" id="PS50109">
    <property type="entry name" value="HIS_KIN"/>
    <property type="match status" value="1"/>
</dbReference>
<dbReference type="SMART" id="SM00388">
    <property type="entry name" value="HisKA"/>
    <property type="match status" value="1"/>
</dbReference>
<dbReference type="EMBL" id="ADVR01000051">
    <property type="protein sequence ID" value="EFO80534.1"/>
    <property type="molecule type" value="Genomic_DNA"/>
</dbReference>
<evidence type="ECO:0000313" key="18">
    <source>
        <dbReference type="Proteomes" id="UP000054010"/>
    </source>
</evidence>
<dbReference type="InterPro" id="IPR003594">
    <property type="entry name" value="HATPase_dom"/>
</dbReference>
<dbReference type="GO" id="GO:0000155">
    <property type="term" value="F:phosphorelay sensor kinase activity"/>
    <property type="evidence" value="ECO:0007669"/>
    <property type="project" value="InterPro"/>
</dbReference>
<evidence type="ECO:0000256" key="4">
    <source>
        <dbReference type="ARBA" id="ARBA00012438"/>
    </source>
</evidence>
<dbReference type="Gene3D" id="1.10.287.130">
    <property type="match status" value="1"/>
</dbReference>
<evidence type="ECO:0000259" key="15">
    <source>
        <dbReference type="PROSITE" id="PS50109"/>
    </source>
</evidence>
<dbReference type="CDD" id="cd00082">
    <property type="entry name" value="HisKA"/>
    <property type="match status" value="1"/>
</dbReference>
<keyword evidence="7" id="KW-0547">Nucleotide-binding</keyword>
<dbReference type="InterPro" id="IPR050736">
    <property type="entry name" value="Sensor_HK_Regulatory"/>
</dbReference>
<dbReference type="Gene3D" id="3.30.565.10">
    <property type="entry name" value="Histidine kinase-like ATPase, C-terminal domain"/>
    <property type="match status" value="1"/>
</dbReference>
<dbReference type="SMART" id="SM00387">
    <property type="entry name" value="HATPase_c"/>
    <property type="match status" value="1"/>
</dbReference>
<dbReference type="InterPro" id="IPR036097">
    <property type="entry name" value="HisK_dim/P_sf"/>
</dbReference>
<dbReference type="NCBIfam" id="TIGR00229">
    <property type="entry name" value="sensory_box"/>
    <property type="match status" value="1"/>
</dbReference>
<dbReference type="GO" id="GO:0005524">
    <property type="term" value="F:ATP binding"/>
    <property type="evidence" value="ECO:0007669"/>
    <property type="project" value="UniProtKB-KW"/>
</dbReference>
<evidence type="ECO:0000256" key="5">
    <source>
        <dbReference type="ARBA" id="ARBA00022553"/>
    </source>
</evidence>
<keyword evidence="18" id="KW-1185">Reference proteome</keyword>
<reference evidence="17 18" key="1">
    <citation type="journal article" date="2011" name="J. Bacteriol.">
        <title>Draft genome sequence of the anoxygenic filamentous phototrophic bacterium Oscillochloris trichoides subsp. DG-6.</title>
        <authorList>
            <person name="Kuznetsov B.B."/>
            <person name="Ivanovsky R.N."/>
            <person name="Keppen O.I."/>
            <person name="Sukhacheva M.V."/>
            <person name="Bumazhkin B.K."/>
            <person name="Patutina E.O."/>
            <person name="Beletsky A.V."/>
            <person name="Mardanov A.V."/>
            <person name="Baslerov R.V."/>
            <person name="Panteleeva A.N."/>
            <person name="Kolganova T.V."/>
            <person name="Ravin N.V."/>
            <person name="Skryabin K.G."/>
        </authorList>
    </citation>
    <scope>NUCLEOTIDE SEQUENCE [LARGE SCALE GENOMIC DNA]</scope>
    <source>
        <strain evidence="17 18">DG-6</strain>
    </source>
</reference>
<evidence type="ECO:0000256" key="2">
    <source>
        <dbReference type="ARBA" id="ARBA00004370"/>
    </source>
</evidence>
<keyword evidence="10" id="KW-0902">Two-component regulatory system</keyword>
<dbReference type="PROSITE" id="PS50112">
    <property type="entry name" value="PAS"/>
    <property type="match status" value="1"/>
</dbReference>
<dbReference type="InterPro" id="IPR036890">
    <property type="entry name" value="HATPase_C_sf"/>
</dbReference>
<dbReference type="InterPro" id="IPR003661">
    <property type="entry name" value="HisK_dim/P_dom"/>
</dbReference>
<dbReference type="InterPro" id="IPR000014">
    <property type="entry name" value="PAS"/>
</dbReference>
<comment type="subcellular location">
    <subcellularLocation>
        <location evidence="2">Membrane</location>
    </subcellularLocation>
</comment>
<dbReference type="InterPro" id="IPR005467">
    <property type="entry name" value="His_kinase_dom"/>
</dbReference>
<dbReference type="HOGENOM" id="CLU_000445_89_2_0"/>
<gene>
    <name evidence="17" type="ORF">OSCT_1625</name>
</gene>
<proteinExistence type="inferred from homology"/>
<dbReference type="Gene3D" id="3.30.450.20">
    <property type="entry name" value="PAS domain"/>
    <property type="match status" value="1"/>
</dbReference>
<feature type="transmembrane region" description="Helical" evidence="14">
    <location>
        <begin position="49"/>
        <end position="71"/>
    </location>
</feature>
<dbReference type="GO" id="GO:0016020">
    <property type="term" value="C:membrane"/>
    <property type="evidence" value="ECO:0007669"/>
    <property type="project" value="UniProtKB-SubCell"/>
</dbReference>
<comment type="similarity">
    <text evidence="3">In the N-terminal section; belongs to the phytochrome family.</text>
</comment>
<keyword evidence="9" id="KW-0067">ATP-binding</keyword>
<dbReference type="Pfam" id="PF02518">
    <property type="entry name" value="HATPase_c"/>
    <property type="match status" value="1"/>
</dbReference>
<dbReference type="PANTHER" id="PTHR43711:SF26">
    <property type="entry name" value="SENSOR HISTIDINE KINASE RCSC"/>
    <property type="match status" value="1"/>
</dbReference>
<evidence type="ECO:0000256" key="12">
    <source>
        <dbReference type="ARBA" id="ARBA00023306"/>
    </source>
</evidence>
<dbReference type="PANTHER" id="PTHR43711">
    <property type="entry name" value="TWO-COMPONENT HISTIDINE KINASE"/>
    <property type="match status" value="1"/>
</dbReference>
<comment type="caution">
    <text evidence="17">The sequence shown here is derived from an EMBL/GenBank/DDBJ whole genome shotgun (WGS) entry which is preliminary data.</text>
</comment>
<evidence type="ECO:0000256" key="9">
    <source>
        <dbReference type="ARBA" id="ARBA00022840"/>
    </source>
</evidence>
<protein>
    <recommendedName>
        <fullName evidence="13">Circadian input-output histidine kinase CikA</fullName>
        <ecNumber evidence="4">2.7.13.3</ecNumber>
    </recommendedName>
</protein>